<feature type="region of interest" description="Disordered" evidence="1">
    <location>
        <begin position="44"/>
        <end position="63"/>
    </location>
</feature>
<proteinExistence type="predicted"/>
<feature type="compositionally biased region" description="Low complexity" evidence="1">
    <location>
        <begin position="52"/>
        <end position="63"/>
    </location>
</feature>
<sequence length="63" mass="6810">MHINDLVVRTLEHVIDAVPYLQAVVSAGSATVMVHRAVRAARRALARRRSGRPPTSGPGARQI</sequence>
<dbReference type="EMBL" id="CP108057">
    <property type="protein sequence ID" value="WUO50499.1"/>
    <property type="molecule type" value="Genomic_DNA"/>
</dbReference>
<evidence type="ECO:0000256" key="1">
    <source>
        <dbReference type="SAM" id="MobiDB-lite"/>
    </source>
</evidence>
<evidence type="ECO:0000313" key="2">
    <source>
        <dbReference type="EMBL" id="WUO50499.1"/>
    </source>
</evidence>
<dbReference type="Proteomes" id="UP001432075">
    <property type="component" value="Chromosome"/>
</dbReference>
<evidence type="ECO:0000313" key="3">
    <source>
        <dbReference type="Proteomes" id="UP001432075"/>
    </source>
</evidence>
<gene>
    <name evidence="2" type="ORF">OHU17_34255</name>
</gene>
<reference evidence="2" key="1">
    <citation type="submission" date="2022-10" db="EMBL/GenBank/DDBJ databases">
        <title>The complete genomes of actinobacterial strains from the NBC collection.</title>
        <authorList>
            <person name="Joergensen T.S."/>
            <person name="Alvarez Arevalo M."/>
            <person name="Sterndorff E.B."/>
            <person name="Faurdal D."/>
            <person name="Vuksanovic O."/>
            <person name="Mourched A.-S."/>
            <person name="Charusanti P."/>
            <person name="Shaw S."/>
            <person name="Blin K."/>
            <person name="Weber T."/>
        </authorList>
    </citation>
    <scope>NUCLEOTIDE SEQUENCE</scope>
    <source>
        <strain evidence="2">NBC_00283</strain>
    </source>
</reference>
<keyword evidence="3" id="KW-1185">Reference proteome</keyword>
<name>A0ABZ1RVL9_9ACTN</name>
<protein>
    <submittedName>
        <fullName evidence="2">Uncharacterized protein</fullName>
    </submittedName>
</protein>
<accession>A0ABZ1RVL9</accession>
<organism evidence="2 3">
    <name type="scientific">Streptomyces goshikiensis</name>
    <dbReference type="NCBI Taxonomy" id="1942"/>
    <lineage>
        <taxon>Bacteria</taxon>
        <taxon>Bacillati</taxon>
        <taxon>Actinomycetota</taxon>
        <taxon>Actinomycetes</taxon>
        <taxon>Kitasatosporales</taxon>
        <taxon>Streptomycetaceae</taxon>
        <taxon>Streptomyces</taxon>
    </lineage>
</organism>
<dbReference type="RefSeq" id="WP_073795665.1">
    <property type="nucleotide sequence ID" value="NZ_BMVE01000015.1"/>
</dbReference>